<sequence length="59" mass="6670">PSGPKPDALPNCAIHRVAQPMCLSSGTDAYITDSFFWRKHFLTNKFRSLKNPPPHEKCD</sequence>
<dbReference type="RefSeq" id="WP_225251679.1">
    <property type="nucleotide sequence ID" value="NZ_JAIWIU010000151.1"/>
</dbReference>
<feature type="non-terminal residue" evidence="1">
    <location>
        <position position="1"/>
    </location>
</feature>
<reference evidence="2" key="1">
    <citation type="submission" date="2023-07" db="EMBL/GenBank/DDBJ databases">
        <title>Molecular identification of indigenous halophilic bacteria isolated from red sea cost, biodegradation of synthetic dyes and assessment of degraded metabolite toxicity.</title>
        <authorList>
            <person name="Chaieb K."/>
            <person name="Altayb H.N."/>
        </authorList>
    </citation>
    <scope>NUCLEOTIDE SEQUENCE [LARGE SCALE GENOMIC DNA]</scope>
    <source>
        <strain evidence="2">K20</strain>
    </source>
</reference>
<organism evidence="1 2">
    <name type="scientific">Vibrio tritonius</name>
    <dbReference type="NCBI Taxonomy" id="1435069"/>
    <lineage>
        <taxon>Bacteria</taxon>
        <taxon>Pseudomonadati</taxon>
        <taxon>Pseudomonadota</taxon>
        <taxon>Gammaproteobacteria</taxon>
        <taxon>Vibrionales</taxon>
        <taxon>Vibrionaceae</taxon>
        <taxon>Vibrio</taxon>
    </lineage>
</organism>
<protein>
    <submittedName>
        <fullName evidence="1">Uncharacterized protein</fullName>
    </submittedName>
</protein>
<evidence type="ECO:0000313" key="1">
    <source>
        <dbReference type="EMBL" id="MCA2018174.1"/>
    </source>
</evidence>
<name>A0ABS7YVB4_9VIBR</name>
<evidence type="ECO:0000313" key="2">
    <source>
        <dbReference type="Proteomes" id="UP001199044"/>
    </source>
</evidence>
<comment type="caution">
    <text evidence="1">The sequence shown here is derived from an EMBL/GenBank/DDBJ whole genome shotgun (WGS) entry which is preliminary data.</text>
</comment>
<proteinExistence type="predicted"/>
<keyword evidence="2" id="KW-1185">Reference proteome</keyword>
<accession>A0ABS7YVB4</accession>
<dbReference type="EMBL" id="JAIWIU010000151">
    <property type="protein sequence ID" value="MCA2018174.1"/>
    <property type="molecule type" value="Genomic_DNA"/>
</dbReference>
<dbReference type="Proteomes" id="UP001199044">
    <property type="component" value="Unassembled WGS sequence"/>
</dbReference>
<gene>
    <name evidence="1" type="ORF">LDJ79_18790</name>
</gene>